<dbReference type="Proteomes" id="UP001165060">
    <property type="component" value="Unassembled WGS sequence"/>
</dbReference>
<dbReference type="SUPFAM" id="SSF54719">
    <property type="entry name" value="Fe,Mn superoxide dismutase (SOD), C-terminal domain"/>
    <property type="match status" value="1"/>
</dbReference>
<evidence type="ECO:0000256" key="1">
    <source>
        <dbReference type="ARBA" id="ARBA00001962"/>
    </source>
</evidence>
<dbReference type="InterPro" id="IPR036314">
    <property type="entry name" value="SOD_C_sf"/>
</dbReference>
<feature type="compositionally biased region" description="Pro residues" evidence="8">
    <location>
        <begin position="144"/>
        <end position="162"/>
    </location>
</feature>
<feature type="region of interest" description="Disordered" evidence="8">
    <location>
        <begin position="609"/>
        <end position="649"/>
    </location>
</feature>
<comment type="similarity">
    <text evidence="2">Belongs to the iron/manganese superoxide dismutase family.</text>
</comment>
<comment type="caution">
    <text evidence="11">The sequence shown here is derived from an EMBL/GenBank/DDBJ whole genome shotgun (WGS) entry which is preliminary data.</text>
</comment>
<dbReference type="Pfam" id="PF00081">
    <property type="entry name" value="Sod_Fe_N"/>
    <property type="match status" value="1"/>
</dbReference>
<feature type="domain" description="Manganese/iron superoxide dismutase N-terminal" evidence="9">
    <location>
        <begin position="671"/>
        <end position="749"/>
    </location>
</feature>
<dbReference type="Pfam" id="PF02777">
    <property type="entry name" value="Sod_Fe_C"/>
    <property type="match status" value="1"/>
</dbReference>
<evidence type="ECO:0000256" key="5">
    <source>
        <dbReference type="ARBA" id="ARBA00022723"/>
    </source>
</evidence>
<dbReference type="EC" id="1.15.1.1" evidence="3"/>
<accession>A0ABQ6MCS6</accession>
<dbReference type="Gene3D" id="1.10.287.990">
    <property type="entry name" value="Fe,Mn superoxide dismutase (SOD) domain"/>
    <property type="match status" value="1"/>
</dbReference>
<feature type="compositionally biased region" description="Low complexity" evidence="8">
    <location>
        <begin position="129"/>
        <end position="143"/>
    </location>
</feature>
<name>A0ABQ6MCS6_9STRA</name>
<evidence type="ECO:0000313" key="12">
    <source>
        <dbReference type="Proteomes" id="UP001165060"/>
    </source>
</evidence>
<feature type="region of interest" description="Disordered" evidence="8">
    <location>
        <begin position="121"/>
        <end position="165"/>
    </location>
</feature>
<evidence type="ECO:0000256" key="2">
    <source>
        <dbReference type="ARBA" id="ARBA00008714"/>
    </source>
</evidence>
<keyword evidence="12" id="KW-1185">Reference proteome</keyword>
<keyword evidence="6" id="KW-0560">Oxidoreductase</keyword>
<comment type="cofactor">
    <cofactor evidence="1">
        <name>Fe cation</name>
        <dbReference type="ChEBI" id="CHEBI:24875"/>
    </cofactor>
</comment>
<evidence type="ECO:0000313" key="11">
    <source>
        <dbReference type="EMBL" id="GMI23669.1"/>
    </source>
</evidence>
<evidence type="ECO:0000256" key="4">
    <source>
        <dbReference type="ARBA" id="ARBA00014767"/>
    </source>
</evidence>
<evidence type="ECO:0000259" key="9">
    <source>
        <dbReference type="Pfam" id="PF00081"/>
    </source>
</evidence>
<keyword evidence="5" id="KW-0479">Metal-binding</keyword>
<dbReference type="PRINTS" id="PR01703">
    <property type="entry name" value="MNSODISMTASE"/>
</dbReference>
<proteinExistence type="inferred from homology"/>
<dbReference type="InterPro" id="IPR019831">
    <property type="entry name" value="Mn/Fe_SOD_N"/>
</dbReference>
<dbReference type="InterPro" id="IPR019832">
    <property type="entry name" value="Mn/Fe_SOD_C"/>
</dbReference>
<dbReference type="PANTHER" id="PTHR43595">
    <property type="entry name" value="37S RIBOSOMAL PROTEIN S26, MITOCHONDRIAL"/>
    <property type="match status" value="1"/>
</dbReference>
<protein>
    <recommendedName>
        <fullName evidence="4">Superoxide dismutase [Fe]</fullName>
        <ecNumber evidence="3">1.15.1.1</ecNumber>
    </recommendedName>
</protein>
<evidence type="ECO:0000256" key="6">
    <source>
        <dbReference type="ARBA" id="ARBA00023002"/>
    </source>
</evidence>
<dbReference type="InterPro" id="IPR019833">
    <property type="entry name" value="Mn/Fe_SOD_BS"/>
</dbReference>
<sequence>MSTAPKTSPPPASLPNSKTNSASYVCWPTYALGLNCTDRKCRRRHDDAATLFEIAGAEREHSMSGPGTRGLRIDEVLVLDTRGEREAFAAALARPECERRVLFVAAGGELVHTAEDGLLKRGAGGGAPAPGAGAEADPGADPEGGPPPPPPGPGSPPPPPAARPLAAGAAFDFARLPEDIAARIFAEYLPPCHVGRVMIASRALLTSLLTLPIVARLLQARGWEPRNPEAQTGSLKHMTKLYCLTQKHEKPKDPSGGVVSYNTARISRVSIQDKLVCGEGFDNGDVEWDLHTTLSEAFGDATPAPVKLVNYHPDLCLSVDGEMMVPLSRKARYLGVRFWAGSATFGEGAREAIEIVEGKHICVYVHCYWGYHDDDTYYVVGSRDIVMFRETPTNSLEYVQHLAHIVDRVPMVSASSSAPSDIPKLLKLCESITNGPAAAVPTGVDSEQVGLFWRYIENALVITALYRVDATGQSKVDNFKVAFARRGIHDTAADGKEGKIYEWMDGGPMPWPEAAPICFRSSTFAKGVGMYEIWDDPSLETGSSSSTLKLVLSDVDTHGNDEQTTSTTIDSFEYDRSQAPDLCMCEAGIAYNSARHQYFFVGSKRWEDEQEQDSSSNAKSSDRSKKKTHNLKANRSTSDKKDPPPSSRRSLLTKVAFGVASAAAPAVASAYELPDLPYDYAALEPYIDAPTMKFHHDKHHMTYLTNINKAMEGKEQPSLVDLQTDALSATPIRNSGGGHYNHAFFWDEMEAASKASKTAPSPALLAAINKSFGSLDEMKAKWSAAAAPGAVFGSGWVWLVLTAKDELQIVGTPNQDNPLMKGVLADGVAFPVLGLDVWEHAYYLNYQNRRPDYVSAWWNVVNWDKVNANYDYVLTNHKGVPVRG</sequence>
<dbReference type="InterPro" id="IPR036324">
    <property type="entry name" value="Mn/Fe_SOD_N_sf"/>
</dbReference>
<keyword evidence="7" id="KW-0408">Iron</keyword>
<dbReference type="InterPro" id="IPR001189">
    <property type="entry name" value="Mn/Fe_SOD"/>
</dbReference>
<organism evidence="11 12">
    <name type="scientific">Tetraparma gracilis</name>
    <dbReference type="NCBI Taxonomy" id="2962635"/>
    <lineage>
        <taxon>Eukaryota</taxon>
        <taxon>Sar</taxon>
        <taxon>Stramenopiles</taxon>
        <taxon>Ochrophyta</taxon>
        <taxon>Bolidophyceae</taxon>
        <taxon>Parmales</taxon>
        <taxon>Triparmaceae</taxon>
        <taxon>Tetraparma</taxon>
    </lineage>
</organism>
<evidence type="ECO:0000259" key="10">
    <source>
        <dbReference type="Pfam" id="PF02777"/>
    </source>
</evidence>
<dbReference type="PANTHER" id="PTHR43595:SF2">
    <property type="entry name" value="SMALL RIBOSOMAL SUBUNIT PROTEIN MS42"/>
    <property type="match status" value="1"/>
</dbReference>
<evidence type="ECO:0000256" key="3">
    <source>
        <dbReference type="ARBA" id="ARBA00012682"/>
    </source>
</evidence>
<feature type="domain" description="Manganese/iron superoxide dismutase C-terminal" evidence="10">
    <location>
        <begin position="761"/>
        <end position="868"/>
    </location>
</feature>
<dbReference type="Gene3D" id="3.55.40.20">
    <property type="entry name" value="Iron/manganese superoxide dismutase, C-terminal domain"/>
    <property type="match status" value="1"/>
</dbReference>
<reference evidence="11 12" key="1">
    <citation type="journal article" date="2023" name="Commun. Biol.">
        <title>Genome analysis of Parmales, the sister group of diatoms, reveals the evolutionary specialization of diatoms from phago-mixotrophs to photoautotrophs.</title>
        <authorList>
            <person name="Ban H."/>
            <person name="Sato S."/>
            <person name="Yoshikawa S."/>
            <person name="Yamada K."/>
            <person name="Nakamura Y."/>
            <person name="Ichinomiya M."/>
            <person name="Sato N."/>
            <person name="Blanc-Mathieu R."/>
            <person name="Endo H."/>
            <person name="Kuwata A."/>
            <person name="Ogata H."/>
        </authorList>
    </citation>
    <scope>NUCLEOTIDE SEQUENCE [LARGE SCALE GENOMIC DNA]</scope>
</reference>
<dbReference type="PROSITE" id="PS00088">
    <property type="entry name" value="SOD_MN"/>
    <property type="match status" value="1"/>
</dbReference>
<evidence type="ECO:0000256" key="8">
    <source>
        <dbReference type="SAM" id="MobiDB-lite"/>
    </source>
</evidence>
<evidence type="ECO:0000256" key="7">
    <source>
        <dbReference type="ARBA" id="ARBA00023004"/>
    </source>
</evidence>
<dbReference type="EMBL" id="BRYB01000134">
    <property type="protein sequence ID" value="GMI23669.1"/>
    <property type="molecule type" value="Genomic_DNA"/>
</dbReference>
<gene>
    <name evidence="11" type="ORF">TeGR_g820</name>
</gene>
<dbReference type="SUPFAM" id="SSF46609">
    <property type="entry name" value="Fe,Mn superoxide dismutase (SOD), N-terminal domain"/>
    <property type="match status" value="1"/>
</dbReference>